<organism evidence="1 2">
    <name type="scientific">Ignisphaera aggregans (strain DSM 17230 / JCM 13409 / AQ1.S1)</name>
    <dbReference type="NCBI Taxonomy" id="583356"/>
    <lineage>
        <taxon>Archaea</taxon>
        <taxon>Thermoproteota</taxon>
        <taxon>Thermoprotei</taxon>
        <taxon>Desulfurococcales</taxon>
        <taxon>Desulfurococcaceae</taxon>
        <taxon>Ignisphaera</taxon>
    </lineage>
</organism>
<dbReference type="EMBL" id="CP002098">
    <property type="protein sequence ID" value="ADM27959.1"/>
    <property type="molecule type" value="Genomic_DNA"/>
</dbReference>
<dbReference type="AlphaFoldDB" id="E0SP13"/>
<dbReference type="BioCyc" id="IAGG583356:GHAH-1129-MONOMER"/>
<evidence type="ECO:0000313" key="1">
    <source>
        <dbReference type="EMBL" id="ADM27959.1"/>
    </source>
</evidence>
<evidence type="ECO:0000313" key="2">
    <source>
        <dbReference type="Proteomes" id="UP000001304"/>
    </source>
</evidence>
<dbReference type="Proteomes" id="UP000001304">
    <property type="component" value="Chromosome"/>
</dbReference>
<accession>E0SP13</accession>
<proteinExistence type="predicted"/>
<reference evidence="1 2" key="1">
    <citation type="journal article" date="2010" name="Stand. Genomic Sci.">
        <title>Complete genome sequence of Ignisphaera aggregans type strain (AQ1.S1).</title>
        <authorList>
            <person name="Goker M."/>
            <person name="Held B."/>
            <person name="Lapidus A."/>
            <person name="Nolan M."/>
            <person name="Spring S."/>
            <person name="Yasawong M."/>
            <person name="Lucas S."/>
            <person name="Glavina Del Rio T."/>
            <person name="Tice H."/>
            <person name="Cheng J.F."/>
            <person name="Goodwin L."/>
            <person name="Tapia R."/>
            <person name="Pitluck S."/>
            <person name="Liolios K."/>
            <person name="Ivanova N."/>
            <person name="Mavromatis K."/>
            <person name="Mikhailova N."/>
            <person name="Pati A."/>
            <person name="Chen A."/>
            <person name="Palaniappan K."/>
            <person name="Brambilla E."/>
            <person name="Land M."/>
            <person name="Hauser L."/>
            <person name="Chang Y.J."/>
            <person name="Jeffries C.D."/>
            <person name="Brettin T."/>
            <person name="Detter J.C."/>
            <person name="Han C."/>
            <person name="Rohde M."/>
            <person name="Sikorski J."/>
            <person name="Woyke T."/>
            <person name="Bristow J."/>
            <person name="Eisen J.A."/>
            <person name="Markowitz V."/>
            <person name="Hugenholtz P."/>
            <person name="Kyrpides N.C."/>
            <person name="Klenk H.P."/>
        </authorList>
    </citation>
    <scope>NUCLEOTIDE SEQUENCE [LARGE SCALE GENOMIC DNA]</scope>
    <source>
        <strain evidence="2">DSM 17230 / JCM 13409 / AQ1.S1</strain>
    </source>
</reference>
<sequence>MEVVTEISTPDRRVDIQLYNSTPNDIELVFKHFKSPGFKEFQVGEFHDMI</sequence>
<gene>
    <name evidence="1" type="ordered locus">Igag_1150</name>
</gene>
<dbReference type="KEGG" id="iag:Igag_1150"/>
<dbReference type="HOGENOM" id="CLU_3113026_0_0_2"/>
<protein>
    <submittedName>
        <fullName evidence="1">Uncharacterized protein</fullName>
    </submittedName>
</protein>
<keyword evidence="2" id="KW-1185">Reference proteome</keyword>
<name>E0SP13_IGNAA</name>